<dbReference type="EMBL" id="BMVC01000028">
    <property type="protein sequence ID" value="GHD17993.1"/>
    <property type="molecule type" value="Genomic_DNA"/>
</dbReference>
<reference evidence="4" key="1">
    <citation type="journal article" date="2014" name="Int. J. Syst. Evol. Microbiol.">
        <title>Complete genome sequence of Corynebacterium casei LMG S-19264T (=DSM 44701T), isolated from a smear-ripened cheese.</title>
        <authorList>
            <consortium name="US DOE Joint Genome Institute (JGI-PGF)"/>
            <person name="Walter F."/>
            <person name="Albersmeier A."/>
            <person name="Kalinowski J."/>
            <person name="Ruckert C."/>
        </authorList>
    </citation>
    <scope>NUCLEOTIDE SEQUENCE</scope>
    <source>
        <strain evidence="4">JCM 4637</strain>
    </source>
</reference>
<name>A0A918X8L5_9ACTN</name>
<dbReference type="Proteomes" id="UP000638353">
    <property type="component" value="Unassembled WGS sequence"/>
</dbReference>
<accession>A0A918X8L5</accession>
<keyword evidence="2" id="KW-1133">Transmembrane helix</keyword>
<feature type="transmembrane region" description="Helical" evidence="2">
    <location>
        <begin position="102"/>
        <end position="125"/>
    </location>
</feature>
<evidence type="ECO:0000256" key="2">
    <source>
        <dbReference type="SAM" id="Phobius"/>
    </source>
</evidence>
<evidence type="ECO:0000313" key="5">
    <source>
        <dbReference type="Proteomes" id="UP000638353"/>
    </source>
</evidence>
<organism evidence="4 5">
    <name type="scientific">Streptomyces finlayi</name>
    <dbReference type="NCBI Taxonomy" id="67296"/>
    <lineage>
        <taxon>Bacteria</taxon>
        <taxon>Bacillati</taxon>
        <taxon>Actinomycetota</taxon>
        <taxon>Actinomycetes</taxon>
        <taxon>Kitasatosporales</taxon>
        <taxon>Streptomycetaceae</taxon>
        <taxon>Streptomyces</taxon>
    </lineage>
</organism>
<keyword evidence="2" id="KW-0472">Membrane</keyword>
<feature type="domain" description="Anti-sigma K factor RskA C-terminal" evidence="3">
    <location>
        <begin position="104"/>
        <end position="238"/>
    </location>
</feature>
<protein>
    <recommendedName>
        <fullName evidence="3">Anti-sigma K factor RskA C-terminal domain-containing protein</fullName>
    </recommendedName>
</protein>
<evidence type="ECO:0000256" key="1">
    <source>
        <dbReference type="SAM" id="MobiDB-lite"/>
    </source>
</evidence>
<feature type="region of interest" description="Disordered" evidence="1">
    <location>
        <begin position="228"/>
        <end position="248"/>
    </location>
</feature>
<comment type="caution">
    <text evidence="4">The sequence shown here is derived from an EMBL/GenBank/DDBJ whole genome shotgun (WGS) entry which is preliminary data.</text>
</comment>
<sequence length="248" mass="25820">MPHHLDADDLAAFALGPAETALLTPAQRAHLRSCAPCRKEIDQLREAIRTARDITSDDLLVEPPASLWESISAGLAEQDPPDTTVPEAPRGPGAPAGRRRPAVLLAAAALGVGMVLGGAVTHVVLDGRPTSAPAPAVSGTRRSMVGLGPARAAGGTVETREEAGDGRHIVLAVTGLPAIDGFYEVWLMDRTHRKLVALGVLHLDGTATLPAPEGIDLAAYPLVDISAQDDNGDPAHSGRSVLRGDLWR</sequence>
<evidence type="ECO:0000259" key="3">
    <source>
        <dbReference type="Pfam" id="PF10099"/>
    </source>
</evidence>
<feature type="compositionally biased region" description="Low complexity" evidence="1">
    <location>
        <begin position="88"/>
        <end position="97"/>
    </location>
</feature>
<keyword evidence="2" id="KW-0812">Transmembrane</keyword>
<dbReference type="AlphaFoldDB" id="A0A918X8L5"/>
<feature type="region of interest" description="Disordered" evidence="1">
    <location>
        <begin position="76"/>
        <end position="97"/>
    </location>
</feature>
<dbReference type="GO" id="GO:0005886">
    <property type="term" value="C:plasma membrane"/>
    <property type="evidence" value="ECO:0007669"/>
    <property type="project" value="InterPro"/>
</dbReference>
<dbReference type="Pfam" id="PF10099">
    <property type="entry name" value="RskA_C"/>
    <property type="match status" value="1"/>
</dbReference>
<reference evidence="4" key="2">
    <citation type="submission" date="2020-09" db="EMBL/GenBank/DDBJ databases">
        <authorList>
            <person name="Sun Q."/>
            <person name="Ohkuma M."/>
        </authorList>
    </citation>
    <scope>NUCLEOTIDE SEQUENCE</scope>
    <source>
        <strain evidence="4">JCM 4637</strain>
    </source>
</reference>
<proteinExistence type="predicted"/>
<gene>
    <name evidence="4" type="ORF">GCM10010334_80330</name>
</gene>
<dbReference type="RefSeq" id="WP_189828091.1">
    <property type="nucleotide sequence ID" value="NZ_BMVC01000028.1"/>
</dbReference>
<dbReference type="InterPro" id="IPR018764">
    <property type="entry name" value="RskA_C"/>
</dbReference>
<evidence type="ECO:0000313" key="4">
    <source>
        <dbReference type="EMBL" id="GHD17993.1"/>
    </source>
</evidence>